<evidence type="ECO:0000313" key="4">
    <source>
        <dbReference type="Proteomes" id="UP000298030"/>
    </source>
</evidence>
<dbReference type="OrthoDB" id="3350812at2759"/>
<protein>
    <recommendedName>
        <fullName evidence="2">DUF6533 domain-containing protein</fullName>
    </recommendedName>
</protein>
<evidence type="ECO:0000259" key="2">
    <source>
        <dbReference type="Pfam" id="PF20151"/>
    </source>
</evidence>
<dbReference type="InterPro" id="IPR045340">
    <property type="entry name" value="DUF6533"/>
</dbReference>
<proteinExistence type="predicted"/>
<keyword evidence="1" id="KW-0812">Transmembrane</keyword>
<dbReference type="Pfam" id="PF20151">
    <property type="entry name" value="DUF6533"/>
    <property type="match status" value="1"/>
</dbReference>
<dbReference type="Proteomes" id="UP000298030">
    <property type="component" value="Unassembled WGS sequence"/>
</dbReference>
<organism evidence="3 4">
    <name type="scientific">Coprinellus micaceus</name>
    <name type="common">Glistening ink-cap mushroom</name>
    <name type="synonym">Coprinus micaceus</name>
    <dbReference type="NCBI Taxonomy" id="71717"/>
    <lineage>
        <taxon>Eukaryota</taxon>
        <taxon>Fungi</taxon>
        <taxon>Dikarya</taxon>
        <taxon>Basidiomycota</taxon>
        <taxon>Agaricomycotina</taxon>
        <taxon>Agaricomycetes</taxon>
        <taxon>Agaricomycetidae</taxon>
        <taxon>Agaricales</taxon>
        <taxon>Agaricineae</taxon>
        <taxon>Psathyrellaceae</taxon>
        <taxon>Coprinellus</taxon>
    </lineage>
</organism>
<dbReference type="EMBL" id="QPFP01000005">
    <property type="protein sequence ID" value="TEB37019.1"/>
    <property type="molecule type" value="Genomic_DNA"/>
</dbReference>
<keyword evidence="1" id="KW-1133">Transmembrane helix</keyword>
<gene>
    <name evidence="3" type="ORF">FA13DRAFT_1093875</name>
</gene>
<name>A0A4Y7TTY1_COPMI</name>
<feature type="transmembrane region" description="Helical" evidence="1">
    <location>
        <begin position="164"/>
        <end position="191"/>
    </location>
</feature>
<dbReference type="AlphaFoldDB" id="A0A4Y7TTY1"/>
<accession>A0A4Y7TTY1</accession>
<evidence type="ECO:0000313" key="3">
    <source>
        <dbReference type="EMBL" id="TEB37019.1"/>
    </source>
</evidence>
<comment type="caution">
    <text evidence="3">The sequence shown here is derived from an EMBL/GenBank/DDBJ whole genome shotgun (WGS) entry which is preliminary data.</text>
</comment>
<sequence length="298" mass="33752">MDAEALRALVDGLAWARRLNVSGAAGLTFVVCDFVHTFPDEVRYMWPAPLGVPKVLFFALRYYLIPHICIVLAFDFPLGLNPEQCKVAFTRALVSSALCVVLSEWILFIRVWAFSGRNRRVLAFLLFQAIGPLGAGITTVLVFFDRSATFARLPFPNMPCIPERIINGYLSGGFAFVLWSVTSVNSIMIYLAFCRHREWKTSLFYVFYRDGVFYMVLMSVLALLNIIINVSGAQNLKWAFTQVEVLSHGVLATRMLLHLRQTTKHDRMTATERRDQFPSTIEFSTRLTQGKASSWTVS</sequence>
<feature type="transmembrane region" description="Helical" evidence="1">
    <location>
        <begin position="88"/>
        <end position="109"/>
    </location>
</feature>
<feature type="transmembrane region" description="Helical" evidence="1">
    <location>
        <begin position="212"/>
        <end position="232"/>
    </location>
</feature>
<keyword evidence="4" id="KW-1185">Reference proteome</keyword>
<evidence type="ECO:0000256" key="1">
    <source>
        <dbReference type="SAM" id="Phobius"/>
    </source>
</evidence>
<reference evidence="3 4" key="1">
    <citation type="journal article" date="2019" name="Nat. Ecol. Evol.">
        <title>Megaphylogeny resolves global patterns of mushroom evolution.</title>
        <authorList>
            <person name="Varga T."/>
            <person name="Krizsan K."/>
            <person name="Foldi C."/>
            <person name="Dima B."/>
            <person name="Sanchez-Garcia M."/>
            <person name="Sanchez-Ramirez S."/>
            <person name="Szollosi G.J."/>
            <person name="Szarkandi J.G."/>
            <person name="Papp V."/>
            <person name="Albert L."/>
            <person name="Andreopoulos W."/>
            <person name="Angelini C."/>
            <person name="Antonin V."/>
            <person name="Barry K.W."/>
            <person name="Bougher N.L."/>
            <person name="Buchanan P."/>
            <person name="Buyck B."/>
            <person name="Bense V."/>
            <person name="Catcheside P."/>
            <person name="Chovatia M."/>
            <person name="Cooper J."/>
            <person name="Damon W."/>
            <person name="Desjardin D."/>
            <person name="Finy P."/>
            <person name="Geml J."/>
            <person name="Haridas S."/>
            <person name="Hughes K."/>
            <person name="Justo A."/>
            <person name="Karasinski D."/>
            <person name="Kautmanova I."/>
            <person name="Kiss B."/>
            <person name="Kocsube S."/>
            <person name="Kotiranta H."/>
            <person name="LaButti K.M."/>
            <person name="Lechner B.E."/>
            <person name="Liimatainen K."/>
            <person name="Lipzen A."/>
            <person name="Lukacs Z."/>
            <person name="Mihaltcheva S."/>
            <person name="Morgado L.N."/>
            <person name="Niskanen T."/>
            <person name="Noordeloos M.E."/>
            <person name="Ohm R.A."/>
            <person name="Ortiz-Santana B."/>
            <person name="Ovrebo C."/>
            <person name="Racz N."/>
            <person name="Riley R."/>
            <person name="Savchenko A."/>
            <person name="Shiryaev A."/>
            <person name="Soop K."/>
            <person name="Spirin V."/>
            <person name="Szebenyi C."/>
            <person name="Tomsovsky M."/>
            <person name="Tulloss R.E."/>
            <person name="Uehling J."/>
            <person name="Grigoriev I.V."/>
            <person name="Vagvolgyi C."/>
            <person name="Papp T."/>
            <person name="Martin F.M."/>
            <person name="Miettinen O."/>
            <person name="Hibbett D.S."/>
            <person name="Nagy L.G."/>
        </authorList>
    </citation>
    <scope>NUCLEOTIDE SEQUENCE [LARGE SCALE GENOMIC DNA]</scope>
    <source>
        <strain evidence="3 4">FP101781</strain>
    </source>
</reference>
<feature type="transmembrane region" description="Helical" evidence="1">
    <location>
        <begin position="121"/>
        <end position="144"/>
    </location>
</feature>
<feature type="domain" description="DUF6533" evidence="2">
    <location>
        <begin position="24"/>
        <end position="63"/>
    </location>
</feature>
<feature type="transmembrane region" description="Helical" evidence="1">
    <location>
        <begin position="55"/>
        <end position="76"/>
    </location>
</feature>
<keyword evidence="1" id="KW-0472">Membrane</keyword>